<protein>
    <recommendedName>
        <fullName evidence="2">histidine kinase</fullName>
        <ecNumber evidence="2">2.7.13.3</ecNumber>
    </recommendedName>
</protein>
<dbReference type="PANTHER" id="PTHR43065:SF42">
    <property type="entry name" value="TWO-COMPONENT SENSOR PPRA"/>
    <property type="match status" value="1"/>
</dbReference>
<dbReference type="Gene3D" id="1.10.287.130">
    <property type="match status" value="1"/>
</dbReference>
<feature type="coiled-coil region" evidence="3">
    <location>
        <begin position="2"/>
        <end position="36"/>
    </location>
</feature>
<evidence type="ECO:0000313" key="5">
    <source>
        <dbReference type="Proteomes" id="UP000012249"/>
    </source>
</evidence>
<proteinExistence type="predicted"/>
<keyword evidence="4" id="KW-0808">Transferase</keyword>
<evidence type="ECO:0000256" key="3">
    <source>
        <dbReference type="SAM" id="Coils"/>
    </source>
</evidence>
<sequence>MNKEISDQNKLIERQKQELEEILKDLKKTQNQLIISEKMASLGQLAAGIAHEINNPIGVVKSANDSIQDYFESSTDRIIQVSEILQGLNVIVLNELNTFVKKGKKIGKSYLLRKFARK</sequence>
<keyword evidence="4" id="KW-0418">Kinase</keyword>
<evidence type="ECO:0000256" key="2">
    <source>
        <dbReference type="ARBA" id="ARBA00012438"/>
    </source>
</evidence>
<dbReference type="GO" id="GO:0000155">
    <property type="term" value="F:phosphorelay sensor kinase activity"/>
    <property type="evidence" value="ECO:0007669"/>
    <property type="project" value="InterPro"/>
</dbReference>
<accession>N1UF10</accession>
<reference evidence="4 5" key="1">
    <citation type="submission" date="2013-02" db="EMBL/GenBank/DDBJ databases">
        <authorList>
            <person name="Harkins D.M."/>
            <person name="Durkin A.S."/>
            <person name="Brinkac L.M."/>
            <person name="Haft D.H."/>
            <person name="Selengut J.D."/>
            <person name="Sanka R."/>
            <person name="DePew J."/>
            <person name="Purushe J."/>
            <person name="Haake D.A."/>
            <person name="Matsunaga J."/>
            <person name="Vinetz J.M."/>
            <person name="Sutton G.G."/>
            <person name="Nierman W.C."/>
            <person name="Fouts D.E."/>
        </authorList>
    </citation>
    <scope>NUCLEOTIDE SEQUENCE [LARGE SCALE GENOMIC DNA]</scope>
    <source>
        <strain evidence="4 5">Ecochallenge</strain>
    </source>
</reference>
<comment type="catalytic activity">
    <reaction evidence="1">
        <text>ATP + protein L-histidine = ADP + protein N-phospho-L-histidine.</text>
        <dbReference type="EC" id="2.7.13.3"/>
    </reaction>
</comment>
<gene>
    <name evidence="4" type="ORF">LEP1GSC043_0569</name>
</gene>
<dbReference type="InterPro" id="IPR036097">
    <property type="entry name" value="HisK_dim/P_sf"/>
</dbReference>
<dbReference type="Proteomes" id="UP000012249">
    <property type="component" value="Unassembled WGS sequence"/>
</dbReference>
<dbReference type="AlphaFoldDB" id="N1UF10"/>
<evidence type="ECO:0000313" key="4">
    <source>
        <dbReference type="EMBL" id="EMY16504.1"/>
    </source>
</evidence>
<comment type="caution">
    <text evidence="4">The sequence shown here is derived from an EMBL/GenBank/DDBJ whole genome shotgun (WGS) entry which is preliminary data.</text>
</comment>
<keyword evidence="3" id="KW-0175">Coiled coil</keyword>
<evidence type="ECO:0000256" key="1">
    <source>
        <dbReference type="ARBA" id="ARBA00000085"/>
    </source>
</evidence>
<dbReference type="PANTHER" id="PTHR43065">
    <property type="entry name" value="SENSOR HISTIDINE KINASE"/>
    <property type="match status" value="1"/>
</dbReference>
<dbReference type="EC" id="2.7.13.3" evidence="2"/>
<dbReference type="EMBL" id="AHMI02000006">
    <property type="protein sequence ID" value="EMY16504.1"/>
    <property type="molecule type" value="Genomic_DNA"/>
</dbReference>
<organism evidence="4 5">
    <name type="scientific">Leptospira weilii str. Ecochallenge</name>
    <dbReference type="NCBI Taxonomy" id="1049986"/>
    <lineage>
        <taxon>Bacteria</taxon>
        <taxon>Pseudomonadati</taxon>
        <taxon>Spirochaetota</taxon>
        <taxon>Spirochaetia</taxon>
        <taxon>Leptospirales</taxon>
        <taxon>Leptospiraceae</taxon>
        <taxon>Leptospira</taxon>
    </lineage>
</organism>
<dbReference type="SUPFAM" id="SSF47384">
    <property type="entry name" value="Homodimeric domain of signal transducing histidine kinase"/>
    <property type="match status" value="1"/>
</dbReference>
<dbReference type="InterPro" id="IPR003661">
    <property type="entry name" value="HisK_dim/P_dom"/>
</dbReference>
<dbReference type="CDD" id="cd00082">
    <property type="entry name" value="HisKA"/>
    <property type="match status" value="1"/>
</dbReference>
<name>N1UF10_9LEPT</name>